<proteinExistence type="predicted"/>
<sequence>MSEYVKSAFDYISSQVGPLRPNGSSNNWGFGKTDHELVGSFVEVGGLKLVIRSLLAEGGFALVFTAQDNQSKWYALKRQITVTKDSCDAVLREIRYLRQLTTHKHIINYSNAAQSKHNNNAVEFLLLTELCSGGTVIDLMTKTVNLSTEQIIKIFYSAVSAVAFMHSQNKPLTHRDIKVENLLFDQNGFTKLCDFGSVSDKQYYPTDDWSLKERGIVEDEMTRNTTPMYRAPEIMNLYLNFEIGIQMDIWALGCVLYYLCLNKHPFEDSAKLAIVNANYVLPKHNLNAVFYSLIKDCLKPNPADRPNAELLLEYVTTLADSLGVNLNDPVSGVTSFITQCQLVPTGPKQTVPTTDKIEGNSPSLLSSLKGQGISIFKNLKEKSTAVVQTVQSTYGLKSSDSEERVNTGPHMAKATSTASINERRQPREKTSPVFDLRSSANTSPVVEVVPQVQSEDFFSTLSWEGSTSKKDKKESPKRPPPPKKNTELIEELFETSQKLPAKLNDDIIVNLFDNCSESNLIPRPNVVNDSNILIKDKNNLATNLLEEPNSTLKNNLDDSEHHEQLAGIRVGKEEEADDADEFKFDYEKKPKKVVQSTLVTDSFDLLGIDDEIKASNNATTRDDPFNVFGMTPQTTGNSMRVNYDNNDLLNFDSPMMGRNASAPNLETNNKKMAFDPFEEFLSKGSVPNSSKVSTDSLNKAQPPPKANYNSSYFNMTQPGSTNSANKMDASIFDDLLSSQGFNVTTKNGTKTLGDMRKAEDEKTMDPIEYKIKVWINGKERNIRALLGSLNDVLWEGCAWNQPPMAELLQHAQIRKHYRKACLVVHPDKQMGTANELLAKAIFTELNDAWSSFENK</sequence>
<reference evidence="2" key="1">
    <citation type="submission" date="2016-11" db="UniProtKB">
        <authorList>
            <consortium name="WormBaseParasite"/>
        </authorList>
    </citation>
    <scope>IDENTIFICATION</scope>
    <source>
        <strain evidence="2">KR3021</strain>
    </source>
</reference>
<dbReference type="WBParaSite" id="RSKR_0000982600.1">
    <property type="protein sequence ID" value="RSKR_0000982600.1"/>
    <property type="gene ID" value="RSKR_0000982600"/>
</dbReference>
<protein>
    <submittedName>
        <fullName evidence="2">Protein kinase domain-containing protein</fullName>
    </submittedName>
</protein>
<accession>A0AC35UC37</accession>
<name>A0AC35UC37_9BILA</name>
<organism evidence="1 2">
    <name type="scientific">Rhabditophanes sp. KR3021</name>
    <dbReference type="NCBI Taxonomy" id="114890"/>
    <lineage>
        <taxon>Eukaryota</taxon>
        <taxon>Metazoa</taxon>
        <taxon>Ecdysozoa</taxon>
        <taxon>Nematoda</taxon>
        <taxon>Chromadorea</taxon>
        <taxon>Rhabditida</taxon>
        <taxon>Tylenchina</taxon>
        <taxon>Panagrolaimomorpha</taxon>
        <taxon>Strongyloidoidea</taxon>
        <taxon>Alloionematidae</taxon>
        <taxon>Rhabditophanes</taxon>
    </lineage>
</organism>
<evidence type="ECO:0000313" key="2">
    <source>
        <dbReference type="WBParaSite" id="RSKR_0000982600.1"/>
    </source>
</evidence>
<evidence type="ECO:0000313" key="1">
    <source>
        <dbReference type="Proteomes" id="UP000095286"/>
    </source>
</evidence>
<dbReference type="Proteomes" id="UP000095286">
    <property type="component" value="Unplaced"/>
</dbReference>